<evidence type="ECO:0000256" key="2">
    <source>
        <dbReference type="ARBA" id="ARBA00022898"/>
    </source>
</evidence>
<accession>A0A518B8M4</accession>
<dbReference type="KEGG" id="knv:Pan216_42050"/>
<name>A0A518B8M4_9BACT</name>
<dbReference type="AlphaFoldDB" id="A0A518B8M4"/>
<evidence type="ECO:0000256" key="1">
    <source>
        <dbReference type="ARBA" id="ARBA00001933"/>
    </source>
</evidence>
<evidence type="ECO:0000256" key="3">
    <source>
        <dbReference type="RuleBase" id="RU000481"/>
    </source>
</evidence>
<dbReference type="GO" id="GO:0008483">
    <property type="term" value="F:transaminase activity"/>
    <property type="evidence" value="ECO:0007669"/>
    <property type="project" value="UniProtKB-KW"/>
</dbReference>
<reference evidence="5 6" key="1">
    <citation type="submission" date="2019-02" db="EMBL/GenBank/DDBJ databases">
        <title>Deep-cultivation of Planctomycetes and their phenomic and genomic characterization uncovers novel biology.</title>
        <authorList>
            <person name="Wiegand S."/>
            <person name="Jogler M."/>
            <person name="Boedeker C."/>
            <person name="Pinto D."/>
            <person name="Vollmers J."/>
            <person name="Rivas-Marin E."/>
            <person name="Kohn T."/>
            <person name="Peeters S.H."/>
            <person name="Heuer A."/>
            <person name="Rast P."/>
            <person name="Oberbeckmann S."/>
            <person name="Bunk B."/>
            <person name="Jeske O."/>
            <person name="Meyerdierks A."/>
            <person name="Storesund J.E."/>
            <person name="Kallscheuer N."/>
            <person name="Luecker S."/>
            <person name="Lage O.M."/>
            <person name="Pohl T."/>
            <person name="Merkel B.J."/>
            <person name="Hornburger P."/>
            <person name="Mueller R.-W."/>
            <person name="Bruemmer F."/>
            <person name="Labrenz M."/>
            <person name="Spormann A.M."/>
            <person name="Op den Camp H."/>
            <person name="Overmann J."/>
            <person name="Amann R."/>
            <person name="Jetten M.S.M."/>
            <person name="Mascher T."/>
            <person name="Medema M.H."/>
            <person name="Devos D.P."/>
            <person name="Kaster A.-K."/>
            <person name="Ovreas L."/>
            <person name="Rohde M."/>
            <person name="Galperin M.Y."/>
            <person name="Jogler C."/>
        </authorList>
    </citation>
    <scope>NUCLEOTIDE SEQUENCE [LARGE SCALE GENOMIC DNA]</scope>
    <source>
        <strain evidence="5 6">Pan216</strain>
    </source>
</reference>
<organism evidence="5 6">
    <name type="scientific">Kolteria novifilia</name>
    <dbReference type="NCBI Taxonomy" id="2527975"/>
    <lineage>
        <taxon>Bacteria</taxon>
        <taxon>Pseudomonadati</taxon>
        <taxon>Planctomycetota</taxon>
        <taxon>Planctomycetia</taxon>
        <taxon>Kolteriales</taxon>
        <taxon>Kolteriaceae</taxon>
        <taxon>Kolteria</taxon>
    </lineage>
</organism>
<keyword evidence="5" id="KW-0456">Lyase</keyword>
<gene>
    <name evidence="5" type="primary">cobD</name>
    <name evidence="5" type="ORF">Pan216_42050</name>
</gene>
<dbReference type="InterPro" id="IPR004838">
    <property type="entry name" value="NHTrfase_class1_PyrdxlP-BS"/>
</dbReference>
<dbReference type="Gene3D" id="3.40.640.10">
    <property type="entry name" value="Type I PLP-dependent aspartate aminotransferase-like (Major domain)"/>
    <property type="match status" value="1"/>
</dbReference>
<dbReference type="InterPro" id="IPR015421">
    <property type="entry name" value="PyrdxlP-dep_Trfase_major"/>
</dbReference>
<proteinExistence type="inferred from homology"/>
<keyword evidence="3" id="KW-0808">Transferase</keyword>
<comment type="similarity">
    <text evidence="3">Belongs to the class-I pyridoxal-phosphate-dependent aminotransferase family.</text>
</comment>
<evidence type="ECO:0000259" key="4">
    <source>
        <dbReference type="Pfam" id="PF00155"/>
    </source>
</evidence>
<feature type="domain" description="Aminotransferase class I/classII large" evidence="4">
    <location>
        <begin position="32"/>
        <end position="348"/>
    </location>
</feature>
<sequence>MSRGLPSPSIPFAVHGAVDEIELRSLGLSADDVTDFSASVNPFGPSPSVHEALRNVTLNRYPDRHCEALTRKVAEQHGVAIENVLVGNGASELLWLAALTILRPGDRALVLGPTYGEYVRACRIAEAEPVELRASESDRFRPDLASVAEDRASAVFLCNPNNPTGRLIPRDALADISSQRPDQTWIVDEAYQDYLASESSMICLEAPNILVVRSLTKAHALAALRVGYAIGPSGLIGAMREHQPPWSVNSMAQAAAVAALSDTAHLRATVDRLRREGGRMSDTLATGGWPILATDTPYFLVRVGDATGFRRELLGKGILVRDATSFGLPSWIRISPRRPKENDRFLAAMDDLR</sequence>
<dbReference type="Proteomes" id="UP000317093">
    <property type="component" value="Chromosome"/>
</dbReference>
<dbReference type="GO" id="GO:0016829">
    <property type="term" value="F:lyase activity"/>
    <property type="evidence" value="ECO:0007669"/>
    <property type="project" value="UniProtKB-KW"/>
</dbReference>
<dbReference type="InterPro" id="IPR015422">
    <property type="entry name" value="PyrdxlP-dep_Trfase_small"/>
</dbReference>
<dbReference type="InterPro" id="IPR015424">
    <property type="entry name" value="PyrdxlP-dep_Trfase"/>
</dbReference>
<keyword evidence="6" id="KW-1185">Reference proteome</keyword>
<dbReference type="Pfam" id="PF00155">
    <property type="entry name" value="Aminotran_1_2"/>
    <property type="match status" value="1"/>
</dbReference>
<dbReference type="CDD" id="cd00609">
    <property type="entry name" value="AAT_like"/>
    <property type="match status" value="1"/>
</dbReference>
<dbReference type="RefSeq" id="WP_145260716.1">
    <property type="nucleotide sequence ID" value="NZ_CP036279.1"/>
</dbReference>
<comment type="cofactor">
    <cofactor evidence="1 3">
        <name>pyridoxal 5'-phosphate</name>
        <dbReference type="ChEBI" id="CHEBI:597326"/>
    </cofactor>
</comment>
<keyword evidence="3" id="KW-0032">Aminotransferase</keyword>
<dbReference type="OrthoDB" id="9813612at2"/>
<dbReference type="InterPro" id="IPR004839">
    <property type="entry name" value="Aminotransferase_I/II_large"/>
</dbReference>
<dbReference type="PANTHER" id="PTHR42885">
    <property type="entry name" value="HISTIDINOL-PHOSPHATE AMINOTRANSFERASE-RELATED"/>
    <property type="match status" value="1"/>
</dbReference>
<dbReference type="SUPFAM" id="SSF53383">
    <property type="entry name" value="PLP-dependent transferases"/>
    <property type="match status" value="1"/>
</dbReference>
<dbReference type="EMBL" id="CP036279">
    <property type="protein sequence ID" value="QDU63327.1"/>
    <property type="molecule type" value="Genomic_DNA"/>
</dbReference>
<dbReference type="GO" id="GO:0030170">
    <property type="term" value="F:pyridoxal phosphate binding"/>
    <property type="evidence" value="ECO:0007669"/>
    <property type="project" value="InterPro"/>
</dbReference>
<protein>
    <recommendedName>
        <fullName evidence="3">Aminotransferase</fullName>
        <ecNumber evidence="3">2.6.1.-</ecNumber>
    </recommendedName>
</protein>
<evidence type="ECO:0000313" key="6">
    <source>
        <dbReference type="Proteomes" id="UP000317093"/>
    </source>
</evidence>
<keyword evidence="2" id="KW-0663">Pyridoxal phosphate</keyword>
<dbReference type="PROSITE" id="PS00105">
    <property type="entry name" value="AA_TRANSFER_CLASS_1"/>
    <property type="match status" value="1"/>
</dbReference>
<dbReference type="PANTHER" id="PTHR42885:SF1">
    <property type="entry name" value="THREONINE-PHOSPHATE DECARBOXYLASE"/>
    <property type="match status" value="1"/>
</dbReference>
<evidence type="ECO:0000313" key="5">
    <source>
        <dbReference type="EMBL" id="QDU63327.1"/>
    </source>
</evidence>
<dbReference type="EC" id="2.6.1.-" evidence="3"/>
<dbReference type="Gene3D" id="3.90.1150.10">
    <property type="entry name" value="Aspartate Aminotransferase, domain 1"/>
    <property type="match status" value="1"/>
</dbReference>